<dbReference type="Gene3D" id="3.40.50.10330">
    <property type="entry name" value="Probable inorganic polyphosphate/atp-NAD kinase, domain 1"/>
    <property type="match status" value="1"/>
</dbReference>
<dbReference type="PANTHER" id="PTHR40697">
    <property type="entry name" value="ACETOIN CATABOLISM PROTEIN X"/>
    <property type="match status" value="1"/>
</dbReference>
<proteinExistence type="predicted"/>
<dbReference type="InterPro" id="IPR011386">
    <property type="entry name" value="Put_ATP-NAD_kin"/>
</dbReference>
<dbReference type="Proteomes" id="UP000252189">
    <property type="component" value="Unassembled WGS sequence"/>
</dbReference>
<gene>
    <name evidence="2" type="ORF">DU504_03730</name>
</gene>
<dbReference type="EMBL" id="QPHM01000001">
    <property type="protein sequence ID" value="RCU46494.1"/>
    <property type="molecule type" value="Genomic_DNA"/>
</dbReference>
<keyword evidence="2" id="KW-0808">Transferase</keyword>
<dbReference type="PIRSF" id="PIRSF016907">
    <property type="entry name" value="Kin_ATP-NAD"/>
    <property type="match status" value="1"/>
</dbReference>
<dbReference type="RefSeq" id="WP_114448046.1">
    <property type="nucleotide sequence ID" value="NZ_QPHM01000001.1"/>
</dbReference>
<name>A0A368NAE1_9EURY</name>
<dbReference type="AlphaFoldDB" id="A0A368NAE1"/>
<keyword evidence="3" id="KW-1185">Reference proteome</keyword>
<dbReference type="Pfam" id="PF01513">
    <property type="entry name" value="NAD_kinase"/>
    <property type="match status" value="1"/>
</dbReference>
<dbReference type="SUPFAM" id="SSF111331">
    <property type="entry name" value="NAD kinase/diacylglycerol kinase-like"/>
    <property type="match status" value="1"/>
</dbReference>
<dbReference type="InterPro" id="IPR016064">
    <property type="entry name" value="NAD/diacylglycerol_kinase_sf"/>
</dbReference>
<dbReference type="Pfam" id="PF20143">
    <property type="entry name" value="NAD_kinase_C"/>
    <property type="match status" value="1"/>
</dbReference>
<dbReference type="GO" id="GO:0006741">
    <property type="term" value="P:NADP+ biosynthetic process"/>
    <property type="evidence" value="ECO:0007669"/>
    <property type="project" value="InterPro"/>
</dbReference>
<feature type="compositionally biased region" description="Basic and acidic residues" evidence="1">
    <location>
        <begin position="21"/>
        <end position="31"/>
    </location>
</feature>
<evidence type="ECO:0000313" key="2">
    <source>
        <dbReference type="EMBL" id="RCU46494.1"/>
    </source>
</evidence>
<protein>
    <submittedName>
        <fullName evidence="2">N-acetylglucosamine-1-phosphate uridyltransferase</fullName>
    </submittedName>
</protein>
<dbReference type="GO" id="GO:0003951">
    <property type="term" value="F:NAD+ kinase activity"/>
    <property type="evidence" value="ECO:0007669"/>
    <property type="project" value="InterPro"/>
</dbReference>
<evidence type="ECO:0000313" key="3">
    <source>
        <dbReference type="Proteomes" id="UP000252189"/>
    </source>
</evidence>
<dbReference type="InterPro" id="IPR002504">
    <property type="entry name" value="NADK"/>
</dbReference>
<feature type="region of interest" description="Disordered" evidence="1">
    <location>
        <begin position="19"/>
        <end position="40"/>
    </location>
</feature>
<dbReference type="InterPro" id="IPR017438">
    <property type="entry name" value="ATP-NAD_kinase_N"/>
</dbReference>
<sequence length="352" mass="37048">MRLGFVVNPIAGMGGRVGLKGTDDKVEEARARGATPRSPDRARRALAAIAEAVPDVTLLTWGEPMGERLAREVGFDPEVLGRPDGSETTVADTRAAVAAFLGADADLVCFVGGDGTAADVAEALEGTEVPMLGVPGGVKVYSSVFAVSPEDAADVLASFERTERREVMDIDEDEYREGSVNPELRAVARVPVGEDLQSSKQMGSGNVEAVAEGFADGVDPGVTYVLGPGSTVGVIKEALGFEGSPLGVDVWRDGTVLARDAGEAEILDALGERNVVVVSPIGGQGFIFGRGNPQLSPTVIQQCEVEVVASRSKLDDIGALRVDTDDPELDAELRGWTRVRVGRFESRLMEVR</sequence>
<organism evidence="2 3">
    <name type="scientific">Haloplanus salinus</name>
    <dbReference type="NCBI Taxonomy" id="1126245"/>
    <lineage>
        <taxon>Archaea</taxon>
        <taxon>Methanobacteriati</taxon>
        <taxon>Methanobacteriota</taxon>
        <taxon>Stenosarchaea group</taxon>
        <taxon>Halobacteria</taxon>
        <taxon>Halobacteriales</taxon>
        <taxon>Haloferacaceae</taxon>
        <taxon>Haloplanus</taxon>
    </lineage>
</organism>
<comment type="caution">
    <text evidence="2">The sequence shown here is derived from an EMBL/GenBank/DDBJ whole genome shotgun (WGS) entry which is preliminary data.</text>
</comment>
<dbReference type="InterPro" id="IPR039065">
    <property type="entry name" value="AcoX-like"/>
</dbReference>
<reference evidence="2 3" key="1">
    <citation type="submission" date="2018-07" db="EMBL/GenBank/DDBJ databases">
        <title>Genome sequences of Haloplanus salinus JCM 18368T.</title>
        <authorList>
            <person name="Kim Y.B."/>
            <person name="Roh S.W."/>
        </authorList>
    </citation>
    <scope>NUCLEOTIDE SEQUENCE [LARGE SCALE GENOMIC DNA]</scope>
    <source>
        <strain evidence="2 3">JCM 18368</strain>
    </source>
</reference>
<evidence type="ECO:0000256" key="1">
    <source>
        <dbReference type="SAM" id="MobiDB-lite"/>
    </source>
</evidence>
<dbReference type="OrthoDB" id="56451at2157"/>
<accession>A0A368NAE1</accession>
<dbReference type="PANTHER" id="PTHR40697:SF2">
    <property type="entry name" value="ATP-NAD KINASE-RELATED"/>
    <property type="match status" value="1"/>
</dbReference>